<organism evidence="1 2">
    <name type="scientific">Ensete ventricosum</name>
    <name type="common">Abyssinian banana</name>
    <name type="synonym">Musa ensete</name>
    <dbReference type="NCBI Taxonomy" id="4639"/>
    <lineage>
        <taxon>Eukaryota</taxon>
        <taxon>Viridiplantae</taxon>
        <taxon>Streptophyta</taxon>
        <taxon>Embryophyta</taxon>
        <taxon>Tracheophyta</taxon>
        <taxon>Spermatophyta</taxon>
        <taxon>Magnoliopsida</taxon>
        <taxon>Liliopsida</taxon>
        <taxon>Zingiberales</taxon>
        <taxon>Musaceae</taxon>
        <taxon>Ensete</taxon>
    </lineage>
</organism>
<name>A0A444GJT9_ENSVE</name>
<sequence length="76" mass="8819">MPARTRPILVRSRTDMGLVFETSNYDLENQLLRLSGLESGTSDMTSSIRIRVIYGGLDLRTKNCKELFMRMFQKLF</sequence>
<dbReference type="Proteomes" id="UP000287651">
    <property type="component" value="Unassembled WGS sequence"/>
</dbReference>
<protein>
    <submittedName>
        <fullName evidence="1">Uncharacterized protein</fullName>
    </submittedName>
</protein>
<evidence type="ECO:0000313" key="2">
    <source>
        <dbReference type="Proteomes" id="UP000287651"/>
    </source>
</evidence>
<gene>
    <name evidence="1" type="ORF">B296_00035600</name>
</gene>
<evidence type="ECO:0000313" key="1">
    <source>
        <dbReference type="EMBL" id="RRT56725.1"/>
    </source>
</evidence>
<accession>A0A444GJT9</accession>
<dbReference type="AlphaFoldDB" id="A0A444GJT9"/>
<dbReference type="EMBL" id="AMZH03009493">
    <property type="protein sequence ID" value="RRT56725.1"/>
    <property type="molecule type" value="Genomic_DNA"/>
</dbReference>
<proteinExistence type="predicted"/>
<comment type="caution">
    <text evidence="1">The sequence shown here is derived from an EMBL/GenBank/DDBJ whole genome shotgun (WGS) entry which is preliminary data.</text>
</comment>
<reference evidence="1 2" key="1">
    <citation type="journal article" date="2014" name="Agronomy (Basel)">
        <title>A Draft Genome Sequence for Ensete ventricosum, the Drought-Tolerant Tree Against Hunger.</title>
        <authorList>
            <person name="Harrison J."/>
            <person name="Moore K.A."/>
            <person name="Paszkiewicz K."/>
            <person name="Jones T."/>
            <person name="Grant M."/>
            <person name="Ambacheew D."/>
            <person name="Muzemil S."/>
            <person name="Studholme D.J."/>
        </authorList>
    </citation>
    <scope>NUCLEOTIDE SEQUENCE [LARGE SCALE GENOMIC DNA]</scope>
</reference>